<feature type="chain" id="PRO_5012036367" evidence="2">
    <location>
        <begin position="27"/>
        <end position="233"/>
    </location>
</feature>
<evidence type="ECO:0000256" key="2">
    <source>
        <dbReference type="SAM" id="SignalP"/>
    </source>
</evidence>
<keyword evidence="5" id="KW-1185">Reference proteome</keyword>
<dbReference type="PANTHER" id="PTHR15337:SF11">
    <property type="entry name" value="THIOREDOXIN DOMAIN-CONTAINING PROTEIN"/>
    <property type="match status" value="1"/>
</dbReference>
<dbReference type="InterPro" id="IPR051099">
    <property type="entry name" value="AGR/TXD"/>
</dbReference>
<dbReference type="PROSITE" id="PS51352">
    <property type="entry name" value="THIOREDOXIN_2"/>
    <property type="match status" value="1"/>
</dbReference>
<dbReference type="EMBL" id="NIDE01000001">
    <property type="protein sequence ID" value="OWK46641.1"/>
    <property type="molecule type" value="Genomic_DNA"/>
</dbReference>
<protein>
    <submittedName>
        <fullName evidence="4">Thioredoxin domain-containing protein</fullName>
    </submittedName>
</protein>
<dbReference type="RefSeq" id="WP_088251846.1">
    <property type="nucleotide sequence ID" value="NZ_NIDE01000001.1"/>
</dbReference>
<dbReference type="SUPFAM" id="SSF52833">
    <property type="entry name" value="Thioredoxin-like"/>
    <property type="match status" value="1"/>
</dbReference>
<sequence length="233" mass="25410">MSRAGFVVVSVLTVAAGLFATGEARAQEVNWRTDLTAARKEAVQTGRPLLLDFGFEGCVWCRKLDATTFRAPTVVAALNERFIPVKVDVEQDGEISRAMGIKSFPTLVVATPDGKVVDQHSGYMDVRQLMALLSRVPAAQAKPDPVAMSASESREMLARFRRDYESQNYLACLTKGDELQARFPNSTEAREARTLAGKITGDPDKWQRVLGQIDENLATIGKELAADGGPVRP</sequence>
<dbReference type="Gene3D" id="3.40.30.10">
    <property type="entry name" value="Glutaredoxin"/>
    <property type="match status" value="1"/>
</dbReference>
<dbReference type="InterPro" id="IPR013766">
    <property type="entry name" value="Thioredoxin_domain"/>
</dbReference>
<dbReference type="PANTHER" id="PTHR15337">
    <property type="entry name" value="ANTERIOR GRADIENT PROTEIN-RELATED"/>
    <property type="match status" value="1"/>
</dbReference>
<dbReference type="Proteomes" id="UP000214646">
    <property type="component" value="Unassembled WGS sequence"/>
</dbReference>
<evidence type="ECO:0000256" key="1">
    <source>
        <dbReference type="ARBA" id="ARBA00022729"/>
    </source>
</evidence>
<dbReference type="InterPro" id="IPR036249">
    <property type="entry name" value="Thioredoxin-like_sf"/>
</dbReference>
<dbReference type="InterPro" id="IPR004879">
    <property type="entry name" value="Ssp411-like_TRX"/>
</dbReference>
<evidence type="ECO:0000313" key="5">
    <source>
        <dbReference type="Proteomes" id="UP000214646"/>
    </source>
</evidence>
<dbReference type="OrthoDB" id="267639at2"/>
<evidence type="ECO:0000259" key="3">
    <source>
        <dbReference type="PROSITE" id="PS51352"/>
    </source>
</evidence>
<name>A0A225DZ60_9BACT</name>
<reference evidence="5" key="1">
    <citation type="submission" date="2017-06" db="EMBL/GenBank/DDBJ databases">
        <title>Genome analysis of Fimbriiglobus ruber SP5, the first member of the order Planctomycetales with confirmed chitinolytic capability.</title>
        <authorList>
            <person name="Ravin N.V."/>
            <person name="Rakitin A.L."/>
            <person name="Ivanova A.A."/>
            <person name="Beletsky A.V."/>
            <person name="Kulichevskaya I.S."/>
            <person name="Mardanov A.V."/>
            <person name="Dedysh S.N."/>
        </authorList>
    </citation>
    <scope>NUCLEOTIDE SEQUENCE [LARGE SCALE GENOMIC DNA]</scope>
    <source>
        <strain evidence="5">SP5</strain>
    </source>
</reference>
<feature type="domain" description="Thioredoxin" evidence="3">
    <location>
        <begin position="18"/>
        <end position="138"/>
    </location>
</feature>
<dbReference type="AlphaFoldDB" id="A0A225DZ60"/>
<organism evidence="4 5">
    <name type="scientific">Fimbriiglobus ruber</name>
    <dbReference type="NCBI Taxonomy" id="1908690"/>
    <lineage>
        <taxon>Bacteria</taxon>
        <taxon>Pseudomonadati</taxon>
        <taxon>Planctomycetota</taxon>
        <taxon>Planctomycetia</taxon>
        <taxon>Gemmatales</taxon>
        <taxon>Gemmataceae</taxon>
        <taxon>Fimbriiglobus</taxon>
    </lineage>
</organism>
<dbReference type="Pfam" id="PF03190">
    <property type="entry name" value="Thioredox_DsbH"/>
    <property type="match status" value="1"/>
</dbReference>
<comment type="caution">
    <text evidence="4">The sequence shown here is derived from an EMBL/GenBank/DDBJ whole genome shotgun (WGS) entry which is preliminary data.</text>
</comment>
<gene>
    <name evidence="4" type="ORF">FRUB_00340</name>
</gene>
<dbReference type="CDD" id="cd02947">
    <property type="entry name" value="TRX_family"/>
    <property type="match status" value="1"/>
</dbReference>
<proteinExistence type="predicted"/>
<keyword evidence="1 2" id="KW-0732">Signal</keyword>
<accession>A0A225DZ60</accession>
<evidence type="ECO:0000313" key="4">
    <source>
        <dbReference type="EMBL" id="OWK46641.1"/>
    </source>
</evidence>
<feature type="signal peptide" evidence="2">
    <location>
        <begin position="1"/>
        <end position="26"/>
    </location>
</feature>